<protein>
    <recommendedName>
        <fullName evidence="3">BTB domain-containing protein</fullName>
    </recommendedName>
</protein>
<organism evidence="1 2">
    <name type="scientific">Ramularia collo-cygni</name>
    <dbReference type="NCBI Taxonomy" id="112498"/>
    <lineage>
        <taxon>Eukaryota</taxon>
        <taxon>Fungi</taxon>
        <taxon>Dikarya</taxon>
        <taxon>Ascomycota</taxon>
        <taxon>Pezizomycotina</taxon>
        <taxon>Dothideomycetes</taxon>
        <taxon>Dothideomycetidae</taxon>
        <taxon>Mycosphaerellales</taxon>
        <taxon>Mycosphaerellaceae</taxon>
        <taxon>Ramularia</taxon>
    </lineage>
</organism>
<evidence type="ECO:0000313" key="2">
    <source>
        <dbReference type="Proteomes" id="UP000225277"/>
    </source>
</evidence>
<reference evidence="1 2" key="1">
    <citation type="submission" date="2016-03" db="EMBL/GenBank/DDBJ databases">
        <authorList>
            <person name="Ploux O."/>
        </authorList>
    </citation>
    <scope>NUCLEOTIDE SEQUENCE [LARGE SCALE GENOMIC DNA]</scope>
    <source>
        <strain evidence="1 2">URUG2</strain>
    </source>
</reference>
<gene>
    <name evidence="1" type="ORF">RCC_10283</name>
</gene>
<dbReference type="Proteomes" id="UP000225277">
    <property type="component" value="Unassembled WGS sequence"/>
</dbReference>
<dbReference type="AlphaFoldDB" id="A0A2D3VQT8"/>
<proteinExistence type="predicted"/>
<dbReference type="GeneID" id="35605330"/>
<dbReference type="PANTHER" id="PTHR47843">
    <property type="entry name" value="BTB DOMAIN-CONTAINING PROTEIN-RELATED"/>
    <property type="match status" value="1"/>
</dbReference>
<keyword evidence="2" id="KW-1185">Reference proteome</keyword>
<evidence type="ECO:0000313" key="1">
    <source>
        <dbReference type="EMBL" id="CZT24558.1"/>
    </source>
</evidence>
<sequence length="267" mass="30139">MAPTKLQRLTAELEHSQAALVNLRRNYTSQTTCRGALSNATDLGSHILLLFVGPQQELITLHSDMLPDKTKAYLTARAAAEPFRQLPNELPEIVNLYRLFLYTGTVFSIANSDKDEMDAAEFNHGASMDAEKVTLMECYILGTHLHDERFRNAAINALVQKVEEEEEYPTGLAADVYRHTSPGDKLRRLIVDFHVWKGQGEWLCFPHEDAHGPEEFLADVAAATKRAGAMVYWDHMKSPWETFLCTRYHQHAHTQGCVKVIDLSGED</sequence>
<dbReference type="PANTHER" id="PTHR47843:SF2">
    <property type="entry name" value="BTB DOMAIN-CONTAINING PROTEIN"/>
    <property type="match status" value="1"/>
</dbReference>
<dbReference type="EMBL" id="FJUY01000021">
    <property type="protein sequence ID" value="CZT24558.1"/>
    <property type="molecule type" value="Genomic_DNA"/>
</dbReference>
<accession>A0A2D3VQT8</accession>
<evidence type="ECO:0008006" key="3">
    <source>
        <dbReference type="Google" id="ProtNLM"/>
    </source>
</evidence>
<dbReference type="OrthoDB" id="194443at2759"/>
<dbReference type="STRING" id="112498.A0A2D3VQT8"/>
<dbReference type="RefSeq" id="XP_023631282.1">
    <property type="nucleotide sequence ID" value="XM_023775514.1"/>
</dbReference>
<name>A0A2D3VQT8_9PEZI</name>